<dbReference type="Gene3D" id="3.40.50.1240">
    <property type="entry name" value="Phosphoglycerate mutase-like"/>
    <property type="match status" value="1"/>
</dbReference>
<dbReference type="InterPro" id="IPR000086">
    <property type="entry name" value="NUDIX_hydrolase_dom"/>
</dbReference>
<dbReference type="GO" id="GO:0006167">
    <property type="term" value="P:AMP biosynthetic process"/>
    <property type="evidence" value="ECO:0007669"/>
    <property type="project" value="TreeGrafter"/>
</dbReference>
<dbReference type="InterPro" id="IPR029033">
    <property type="entry name" value="His_PPase_superfam"/>
</dbReference>
<dbReference type="InterPro" id="IPR015797">
    <property type="entry name" value="NUDIX_hydrolase-like_dom_sf"/>
</dbReference>
<dbReference type="InterPro" id="IPR020084">
    <property type="entry name" value="NUDIX_hydrolase_CS"/>
</dbReference>
<evidence type="ECO:0000313" key="4">
    <source>
        <dbReference type="Proteomes" id="UP000316096"/>
    </source>
</evidence>
<dbReference type="Proteomes" id="UP000316096">
    <property type="component" value="Unassembled WGS sequence"/>
</dbReference>
<dbReference type="GO" id="GO:0006754">
    <property type="term" value="P:ATP biosynthetic process"/>
    <property type="evidence" value="ECO:0007669"/>
    <property type="project" value="TreeGrafter"/>
</dbReference>
<protein>
    <submittedName>
        <fullName evidence="3">8-oxo-dGTP diphosphatase</fullName>
    </submittedName>
</protein>
<dbReference type="GO" id="GO:0004081">
    <property type="term" value="F:bis(5'-nucleosyl)-tetraphosphatase (asymmetrical) activity"/>
    <property type="evidence" value="ECO:0007669"/>
    <property type="project" value="TreeGrafter"/>
</dbReference>
<dbReference type="RefSeq" id="WP_141956896.1">
    <property type="nucleotide sequence ID" value="NZ_VFOZ01000001.1"/>
</dbReference>
<dbReference type="Pfam" id="PF00300">
    <property type="entry name" value="His_Phos_1"/>
    <property type="match status" value="1"/>
</dbReference>
<comment type="caution">
    <text evidence="3">The sequence shown here is derived from an EMBL/GenBank/DDBJ whole genome shotgun (WGS) entry which is preliminary data.</text>
</comment>
<dbReference type="PROSITE" id="PS00893">
    <property type="entry name" value="NUDIX_BOX"/>
    <property type="match status" value="1"/>
</dbReference>
<proteinExistence type="predicted"/>
<dbReference type="CDD" id="cd03673">
    <property type="entry name" value="NUDIX_Ap6A_hydrolase"/>
    <property type="match status" value="1"/>
</dbReference>
<keyword evidence="1" id="KW-0378">Hydrolase</keyword>
<evidence type="ECO:0000259" key="2">
    <source>
        <dbReference type="PROSITE" id="PS51462"/>
    </source>
</evidence>
<organism evidence="3 4">
    <name type="scientific">Actinoallomurus bryophytorum</name>
    <dbReference type="NCBI Taxonomy" id="1490222"/>
    <lineage>
        <taxon>Bacteria</taxon>
        <taxon>Bacillati</taxon>
        <taxon>Actinomycetota</taxon>
        <taxon>Actinomycetes</taxon>
        <taxon>Streptosporangiales</taxon>
        <taxon>Thermomonosporaceae</taxon>
        <taxon>Actinoallomurus</taxon>
    </lineage>
</organism>
<dbReference type="PROSITE" id="PS51462">
    <property type="entry name" value="NUDIX"/>
    <property type="match status" value="1"/>
</dbReference>
<dbReference type="PANTHER" id="PTHR21340:SF0">
    <property type="entry name" value="BIS(5'-NUCLEOSYL)-TETRAPHOSPHATASE [ASYMMETRICAL]"/>
    <property type="match status" value="1"/>
</dbReference>
<dbReference type="EMBL" id="VFOZ01000001">
    <property type="protein sequence ID" value="TQL98277.1"/>
    <property type="molecule type" value="Genomic_DNA"/>
</dbReference>
<reference evidence="3 4" key="1">
    <citation type="submission" date="2019-06" db="EMBL/GenBank/DDBJ databases">
        <title>Sequencing the genomes of 1000 actinobacteria strains.</title>
        <authorList>
            <person name="Klenk H.-P."/>
        </authorList>
    </citation>
    <scope>NUCLEOTIDE SEQUENCE [LARGE SCALE GENOMIC DNA]</scope>
    <source>
        <strain evidence="3 4">DSM 102200</strain>
    </source>
</reference>
<dbReference type="SUPFAM" id="SSF55811">
    <property type="entry name" value="Nudix"/>
    <property type="match status" value="1"/>
</dbReference>
<dbReference type="PANTHER" id="PTHR21340">
    <property type="entry name" value="DIADENOSINE 5,5-P1,P4-TETRAPHOSPHATE PYROPHOSPHOHYDROLASE MUTT"/>
    <property type="match status" value="1"/>
</dbReference>
<sequence>MALDPPDLIRAAGAILWRPSTDGPEVVLVHRPKYDDWSFPKGKTKNGEHTLRAAVREVWEETGVWPVLGRRLSSREYEKERRPKRVDYWAATGNDGDFRPSEEVDRIEWLPLPEAEERLSYEHDADLLREFAPGPNHTTPYIVLRHTSAGDKHDWQDDDLLRPLDSRGRAEAVALAETLAGFGAARVFSSATARCMETVLPYAARMGAEIRTDWAFSMGTPMAASKEAGGRFAQLLADGVPTLVCTHGELVPDVIERACEVLGAEAPEDARLPKGGFWVLHTAGGSLVSAERHHL</sequence>
<gene>
    <name evidence="3" type="ORF">FB559_3900</name>
</gene>
<dbReference type="AlphaFoldDB" id="A0A543CMV7"/>
<evidence type="ECO:0000313" key="3">
    <source>
        <dbReference type="EMBL" id="TQL98277.1"/>
    </source>
</evidence>
<dbReference type="OrthoDB" id="4287477at2"/>
<dbReference type="InterPro" id="IPR051325">
    <property type="entry name" value="Nudix_hydrolase_domain"/>
</dbReference>
<dbReference type="InterPro" id="IPR013078">
    <property type="entry name" value="His_Pase_superF_clade-1"/>
</dbReference>
<dbReference type="CDD" id="cd07040">
    <property type="entry name" value="HP"/>
    <property type="match status" value="1"/>
</dbReference>
<keyword evidence="4" id="KW-1185">Reference proteome</keyword>
<evidence type="ECO:0000256" key="1">
    <source>
        <dbReference type="ARBA" id="ARBA00022801"/>
    </source>
</evidence>
<dbReference type="Gene3D" id="3.90.79.10">
    <property type="entry name" value="Nucleoside Triphosphate Pyrophosphohydrolase"/>
    <property type="match status" value="1"/>
</dbReference>
<dbReference type="SUPFAM" id="SSF53254">
    <property type="entry name" value="Phosphoglycerate mutase-like"/>
    <property type="match status" value="1"/>
</dbReference>
<dbReference type="Pfam" id="PF00293">
    <property type="entry name" value="NUDIX"/>
    <property type="match status" value="1"/>
</dbReference>
<feature type="domain" description="Nudix hydrolase" evidence="2">
    <location>
        <begin position="7"/>
        <end position="132"/>
    </location>
</feature>
<accession>A0A543CMV7</accession>
<name>A0A543CMV7_9ACTN</name>